<proteinExistence type="inferred from homology"/>
<dbReference type="PANTHER" id="PTHR10963">
    <property type="entry name" value="GLYCOSYL HYDROLASE-RELATED"/>
    <property type="match status" value="1"/>
</dbReference>
<evidence type="ECO:0000256" key="1">
    <source>
        <dbReference type="ARBA" id="ARBA00006865"/>
    </source>
</evidence>
<dbReference type="RefSeq" id="WP_244682998.1">
    <property type="nucleotide sequence ID" value="NZ_JALIRM010000014.1"/>
</dbReference>
<name>A0ABU0D992_9BACI</name>
<dbReference type="InterPro" id="IPR050546">
    <property type="entry name" value="Glycosyl_Hydrlase_16"/>
</dbReference>
<evidence type="ECO:0000313" key="3">
    <source>
        <dbReference type="EMBL" id="MDQ0344988.1"/>
    </source>
</evidence>
<dbReference type="PANTHER" id="PTHR10963:SF55">
    <property type="entry name" value="GLYCOSIDE HYDROLASE FAMILY 16 PROTEIN"/>
    <property type="match status" value="1"/>
</dbReference>
<evidence type="ECO:0000259" key="2">
    <source>
        <dbReference type="PROSITE" id="PS51762"/>
    </source>
</evidence>
<organism evidence="3 4">
    <name type="scientific">Lederbergia wuyishanensis</name>
    <dbReference type="NCBI Taxonomy" id="1347903"/>
    <lineage>
        <taxon>Bacteria</taxon>
        <taxon>Bacillati</taxon>
        <taxon>Bacillota</taxon>
        <taxon>Bacilli</taxon>
        <taxon>Bacillales</taxon>
        <taxon>Bacillaceae</taxon>
        <taxon>Lederbergia</taxon>
    </lineage>
</organism>
<comment type="caution">
    <text evidence="3">The sequence shown here is derived from an EMBL/GenBank/DDBJ whole genome shotgun (WGS) entry which is preliminary data.</text>
</comment>
<comment type="similarity">
    <text evidence="1">Belongs to the glycosyl hydrolase 16 family.</text>
</comment>
<dbReference type="EMBL" id="JAUSUO010000012">
    <property type="protein sequence ID" value="MDQ0344988.1"/>
    <property type="molecule type" value="Genomic_DNA"/>
</dbReference>
<protein>
    <submittedName>
        <fullName evidence="3">Beta-glucanase (GH16 family)</fullName>
    </submittedName>
</protein>
<reference evidence="3 4" key="1">
    <citation type="submission" date="2023-07" db="EMBL/GenBank/DDBJ databases">
        <title>Genomic Encyclopedia of Type Strains, Phase IV (KMG-IV): sequencing the most valuable type-strain genomes for metagenomic binning, comparative biology and taxonomic classification.</title>
        <authorList>
            <person name="Goeker M."/>
        </authorList>
    </citation>
    <scope>NUCLEOTIDE SEQUENCE [LARGE SCALE GENOMIC DNA]</scope>
    <source>
        <strain evidence="3 4">DSM 27848</strain>
    </source>
</reference>
<dbReference type="Proteomes" id="UP001232343">
    <property type="component" value="Unassembled WGS sequence"/>
</dbReference>
<dbReference type="PROSITE" id="PS51257">
    <property type="entry name" value="PROKAR_LIPOPROTEIN"/>
    <property type="match status" value="1"/>
</dbReference>
<accession>A0ABU0D992</accession>
<dbReference type="CDD" id="cd08023">
    <property type="entry name" value="GH16_laminarinase_like"/>
    <property type="match status" value="1"/>
</dbReference>
<dbReference type="InterPro" id="IPR013320">
    <property type="entry name" value="ConA-like_dom_sf"/>
</dbReference>
<evidence type="ECO:0000313" key="4">
    <source>
        <dbReference type="Proteomes" id="UP001232343"/>
    </source>
</evidence>
<gene>
    <name evidence="3" type="ORF">J2S14_003833</name>
</gene>
<dbReference type="Gene3D" id="2.60.120.200">
    <property type="match status" value="1"/>
</dbReference>
<dbReference type="SUPFAM" id="SSF49899">
    <property type="entry name" value="Concanavalin A-like lectins/glucanases"/>
    <property type="match status" value="1"/>
</dbReference>
<dbReference type="InterPro" id="IPR000757">
    <property type="entry name" value="Beta-glucanase-like"/>
</dbReference>
<sequence length="268" mass="30691">MSIFFMKKGMYVLILSIFISLVTGCANSVSKEETIAIKAKKKEGWKLTFSDNFEGEKLDPKKWAHAPEWTRHSGQWSDQEAFLDGNGHLIIQVSEKDGKYYSGAIRTKDIFEQAYGYYEIHAKLPKEEGFWTAFWLMSNSVHTVGNDGKDGTEIDIFETPFAKKGDYIQHALHWDGYEQNHKSAGEVAHIPGIYEGYHTFALEWNKDEYIFYIDDQETWRTSAGGVSQSPSYLKITAEVGDWAGNIKNANLPAQLEVDYVRVYERKKD</sequence>
<feature type="domain" description="GH16" evidence="2">
    <location>
        <begin position="22"/>
        <end position="268"/>
    </location>
</feature>
<dbReference type="PROSITE" id="PS51762">
    <property type="entry name" value="GH16_2"/>
    <property type="match status" value="1"/>
</dbReference>
<dbReference type="Pfam" id="PF00722">
    <property type="entry name" value="Glyco_hydro_16"/>
    <property type="match status" value="1"/>
</dbReference>
<keyword evidence="4" id="KW-1185">Reference proteome</keyword>